<sequence>MADFIAQNLTKSVGDKTVFDKINFIIHDLDRIGLLGINGTGKTTLLNVISGSSGFDGDVSPFEHPQNYKITYLTQEPDFDDDATILDAVLDEQLPQMRVIKAYEQALNDLSVLTESQEALSKLTKVQAEMDALNSWQVEADVKMVLTKLNLPEPASRIGTLSGGQKRRVQLAQALVNASDLLLLDEPTNHLDVETIAWLQNYLKNAKRTVLFVTHDRYFLDNVATRIFELENGGLREYQGNYQDYLTKKAEDEEREAAASHKAKQLYKSELVWIRKSPQARSTKQQARIDRFEELKTAVSSDKTDDDSLSVNIASTRLGKKVLSFKEASFSYPNRTIFEHFNLLVQPQARIGIVGDNGVGKSTLLNLIAGELSLTSGLLEIGETVKIGYFSQEIRGLDENKRIINFLEEVASAAHNTSGENISIVNLLEQFLFPRSSHGTLISKLSGGEKKRLYLLKILLLQPNVLLLDEPTNDLDIATLTVLENFLAHFSGSVLTVSHDRYFQDKVSNELLAFENGEINHYFGAYSDYLAVISPKGSNVDGTKGAKAPSSSRNSTEKIADSSVKTDKKTVSTDRKQNSEKTKLTYMEKKEWESIEAEIEQLEDRITAIDIEMNENGSNTTLLLDLQKERDIKSKELETKYGRWEYLSERAES</sequence>
<dbReference type="GO" id="GO:0003677">
    <property type="term" value="F:DNA binding"/>
    <property type="evidence" value="ECO:0007669"/>
    <property type="project" value="InterPro"/>
</dbReference>
<dbReference type="OrthoDB" id="9760950at2"/>
<dbReference type="PROSITE" id="PS00211">
    <property type="entry name" value="ABC_TRANSPORTER_1"/>
    <property type="match status" value="1"/>
</dbReference>
<dbReference type="InterPro" id="IPR017871">
    <property type="entry name" value="ABC_transporter-like_CS"/>
</dbReference>
<evidence type="ECO:0000313" key="6">
    <source>
        <dbReference type="Proteomes" id="UP000269374"/>
    </source>
</evidence>
<feature type="region of interest" description="Disordered" evidence="3">
    <location>
        <begin position="541"/>
        <end position="580"/>
    </location>
</feature>
<dbReference type="InterPro" id="IPR003439">
    <property type="entry name" value="ABC_transporter-like_ATP-bd"/>
</dbReference>
<feature type="domain" description="ABC transporter" evidence="4">
    <location>
        <begin position="4"/>
        <end position="257"/>
    </location>
</feature>
<dbReference type="AlphaFoldDB" id="A0A387BGL9"/>
<dbReference type="CDD" id="cd03221">
    <property type="entry name" value="ABCF_EF-3"/>
    <property type="match status" value="2"/>
</dbReference>
<dbReference type="InterPro" id="IPR032781">
    <property type="entry name" value="ABC_tran_Xtn"/>
</dbReference>
<dbReference type="RefSeq" id="WP_120771388.1">
    <property type="nucleotide sequence ID" value="NZ_CP032627.1"/>
</dbReference>
<dbReference type="PROSITE" id="PS50893">
    <property type="entry name" value="ABC_TRANSPORTER_2"/>
    <property type="match status" value="2"/>
</dbReference>
<evidence type="ECO:0000256" key="2">
    <source>
        <dbReference type="ARBA" id="ARBA00022840"/>
    </source>
</evidence>
<organism evidence="5 6">
    <name type="scientific">Lactococcus allomyrinae</name>
    <dbReference type="NCBI Taxonomy" id="2419773"/>
    <lineage>
        <taxon>Bacteria</taxon>
        <taxon>Bacillati</taxon>
        <taxon>Bacillota</taxon>
        <taxon>Bacilli</taxon>
        <taxon>Lactobacillales</taxon>
        <taxon>Streptococcaceae</taxon>
        <taxon>Lactococcus</taxon>
    </lineage>
</organism>
<dbReference type="Pfam" id="PF00005">
    <property type="entry name" value="ABC_tran"/>
    <property type="match status" value="2"/>
</dbReference>
<dbReference type="GO" id="GO:0005524">
    <property type="term" value="F:ATP binding"/>
    <property type="evidence" value="ECO:0007669"/>
    <property type="project" value="UniProtKB-KW"/>
</dbReference>
<gene>
    <name evidence="5" type="ORF">D7I46_02185</name>
</gene>
<dbReference type="Proteomes" id="UP000269374">
    <property type="component" value="Chromosome"/>
</dbReference>
<dbReference type="SMART" id="SM00382">
    <property type="entry name" value="AAA"/>
    <property type="match status" value="2"/>
</dbReference>
<dbReference type="InterPro" id="IPR037118">
    <property type="entry name" value="Val-tRNA_synth_C_sf"/>
</dbReference>
<dbReference type="SUPFAM" id="SSF52540">
    <property type="entry name" value="P-loop containing nucleoside triphosphate hydrolases"/>
    <property type="match status" value="2"/>
</dbReference>
<dbReference type="InterPro" id="IPR027417">
    <property type="entry name" value="P-loop_NTPase"/>
</dbReference>
<dbReference type="InterPro" id="IPR051309">
    <property type="entry name" value="ABCF_ATPase"/>
</dbReference>
<keyword evidence="6" id="KW-1185">Reference proteome</keyword>
<feature type="domain" description="ABC transporter" evidence="4">
    <location>
        <begin position="323"/>
        <end position="541"/>
    </location>
</feature>
<evidence type="ECO:0000259" key="4">
    <source>
        <dbReference type="PROSITE" id="PS50893"/>
    </source>
</evidence>
<feature type="compositionally biased region" description="Basic and acidic residues" evidence="3">
    <location>
        <begin position="555"/>
        <end position="580"/>
    </location>
</feature>
<dbReference type="GO" id="GO:0016887">
    <property type="term" value="F:ATP hydrolysis activity"/>
    <property type="evidence" value="ECO:0007669"/>
    <property type="project" value="InterPro"/>
</dbReference>
<keyword evidence="1" id="KW-0547">Nucleotide-binding</keyword>
<proteinExistence type="predicted"/>
<accession>A0A387BGL9</accession>
<evidence type="ECO:0000256" key="1">
    <source>
        <dbReference type="ARBA" id="ARBA00022741"/>
    </source>
</evidence>
<reference evidence="5 6" key="1">
    <citation type="submission" date="2018-09" db="EMBL/GenBank/DDBJ databases">
        <title>Genome sequencing of strain 1JSPR-7.</title>
        <authorList>
            <person name="Heo J."/>
            <person name="Kim S.-J."/>
            <person name="Kwon S.-W."/>
        </authorList>
    </citation>
    <scope>NUCLEOTIDE SEQUENCE [LARGE SCALE GENOMIC DNA]</scope>
    <source>
        <strain evidence="5 6">1JSPR-7</strain>
    </source>
</reference>
<dbReference type="Pfam" id="PF16326">
    <property type="entry name" value="ABC_tran_CTD"/>
    <property type="match status" value="1"/>
</dbReference>
<dbReference type="PANTHER" id="PTHR42855">
    <property type="entry name" value="ABC TRANSPORTER ATP-BINDING SUBUNIT"/>
    <property type="match status" value="1"/>
</dbReference>
<dbReference type="FunFam" id="3.40.50.300:FF:000011">
    <property type="entry name" value="Putative ABC transporter ATP-binding component"/>
    <property type="match status" value="1"/>
</dbReference>
<dbReference type="PANTHER" id="PTHR42855:SF1">
    <property type="entry name" value="ABC TRANSPORTER DOMAIN-CONTAINING PROTEIN"/>
    <property type="match status" value="1"/>
</dbReference>
<dbReference type="EMBL" id="CP032627">
    <property type="protein sequence ID" value="AYF99999.1"/>
    <property type="molecule type" value="Genomic_DNA"/>
</dbReference>
<dbReference type="Gene3D" id="1.10.287.380">
    <property type="entry name" value="Valyl-tRNA synthetase, C-terminal domain"/>
    <property type="match status" value="1"/>
</dbReference>
<dbReference type="Gene3D" id="3.40.50.300">
    <property type="entry name" value="P-loop containing nucleotide triphosphate hydrolases"/>
    <property type="match status" value="2"/>
</dbReference>
<keyword evidence="2 5" id="KW-0067">ATP-binding</keyword>
<dbReference type="KEGG" id="lact:D7I46_02185"/>
<dbReference type="InterPro" id="IPR003593">
    <property type="entry name" value="AAA+_ATPase"/>
</dbReference>
<evidence type="ECO:0000256" key="3">
    <source>
        <dbReference type="SAM" id="MobiDB-lite"/>
    </source>
</evidence>
<dbReference type="Pfam" id="PF12848">
    <property type="entry name" value="ABC_tran_Xtn"/>
    <property type="match status" value="1"/>
</dbReference>
<name>A0A387BGL9_9LACT</name>
<protein>
    <submittedName>
        <fullName evidence="5">ABC transporter ATP-binding protein</fullName>
    </submittedName>
</protein>
<evidence type="ECO:0000313" key="5">
    <source>
        <dbReference type="EMBL" id="AYF99999.1"/>
    </source>
</evidence>
<dbReference type="InterPro" id="IPR032524">
    <property type="entry name" value="ABC_tran_C"/>
</dbReference>